<evidence type="ECO:0000313" key="2">
    <source>
        <dbReference type="Proteomes" id="UP000237105"/>
    </source>
</evidence>
<organism evidence="1 2">
    <name type="scientific">Parasponia andersonii</name>
    <name type="common">Sponia andersonii</name>
    <dbReference type="NCBI Taxonomy" id="3476"/>
    <lineage>
        <taxon>Eukaryota</taxon>
        <taxon>Viridiplantae</taxon>
        <taxon>Streptophyta</taxon>
        <taxon>Embryophyta</taxon>
        <taxon>Tracheophyta</taxon>
        <taxon>Spermatophyta</taxon>
        <taxon>Magnoliopsida</taxon>
        <taxon>eudicotyledons</taxon>
        <taxon>Gunneridae</taxon>
        <taxon>Pentapetalae</taxon>
        <taxon>rosids</taxon>
        <taxon>fabids</taxon>
        <taxon>Rosales</taxon>
        <taxon>Cannabaceae</taxon>
        <taxon>Parasponia</taxon>
    </lineage>
</organism>
<protein>
    <submittedName>
        <fullName evidence="1">Uncharacterized protein</fullName>
    </submittedName>
</protein>
<dbReference type="EMBL" id="JXTB01000047">
    <property type="protein sequence ID" value="PON70958.1"/>
    <property type="molecule type" value="Genomic_DNA"/>
</dbReference>
<reference evidence="2" key="1">
    <citation type="submission" date="2016-06" db="EMBL/GenBank/DDBJ databases">
        <title>Parallel loss of symbiosis genes in relatives of nitrogen-fixing non-legume Parasponia.</title>
        <authorList>
            <person name="Van Velzen R."/>
            <person name="Holmer R."/>
            <person name="Bu F."/>
            <person name="Rutten L."/>
            <person name="Van Zeijl A."/>
            <person name="Liu W."/>
            <person name="Santuari L."/>
            <person name="Cao Q."/>
            <person name="Sharma T."/>
            <person name="Shen D."/>
            <person name="Roswanjaya Y."/>
            <person name="Wardhani T."/>
            <person name="Kalhor M.S."/>
            <person name="Jansen J."/>
            <person name="Van den Hoogen J."/>
            <person name="Gungor B."/>
            <person name="Hartog M."/>
            <person name="Hontelez J."/>
            <person name="Verver J."/>
            <person name="Yang W.-C."/>
            <person name="Schijlen E."/>
            <person name="Repin R."/>
            <person name="Schilthuizen M."/>
            <person name="Schranz E."/>
            <person name="Heidstra R."/>
            <person name="Miyata K."/>
            <person name="Fedorova E."/>
            <person name="Kohlen W."/>
            <person name="Bisseling T."/>
            <person name="Smit S."/>
            <person name="Geurts R."/>
        </authorList>
    </citation>
    <scope>NUCLEOTIDE SEQUENCE [LARGE SCALE GENOMIC DNA]</scope>
    <source>
        <strain evidence="2">cv. WU1-14</strain>
    </source>
</reference>
<accession>A0A2P5DCE1</accession>
<dbReference type="OrthoDB" id="10391378at2759"/>
<dbReference type="Proteomes" id="UP000237105">
    <property type="component" value="Unassembled WGS sequence"/>
</dbReference>
<evidence type="ECO:0000313" key="1">
    <source>
        <dbReference type="EMBL" id="PON70958.1"/>
    </source>
</evidence>
<comment type="caution">
    <text evidence="1">The sequence shown here is derived from an EMBL/GenBank/DDBJ whole genome shotgun (WGS) entry which is preliminary data.</text>
</comment>
<keyword evidence="2" id="KW-1185">Reference proteome</keyword>
<proteinExistence type="predicted"/>
<name>A0A2P5DCE1_PARAD</name>
<gene>
    <name evidence="1" type="ORF">PanWU01x14_076680</name>
</gene>
<sequence>MKSTSFIYAQLGPIELKRNLIGSRYTLMRSNKVFSKNFDVEPYELDWLYVYLTRFSRAQMKLK</sequence>
<dbReference type="AlphaFoldDB" id="A0A2P5DCE1"/>